<evidence type="ECO:0000256" key="1">
    <source>
        <dbReference type="SAM" id="MobiDB-lite"/>
    </source>
</evidence>
<proteinExistence type="predicted"/>
<dbReference type="AlphaFoldDB" id="A0A7I8KJ88"/>
<protein>
    <submittedName>
        <fullName evidence="2">Uncharacterized protein</fullName>
    </submittedName>
</protein>
<sequence length="38" mass="4471">MGLHGGAARVSPPLKKQRGTRRERERVRERERENPRGF</sequence>
<evidence type="ECO:0000313" key="2">
    <source>
        <dbReference type="EMBL" id="CAA7397336.1"/>
    </source>
</evidence>
<accession>A0A7I8KJ88</accession>
<organism evidence="2 3">
    <name type="scientific">Spirodela intermedia</name>
    <name type="common">Intermediate duckweed</name>
    <dbReference type="NCBI Taxonomy" id="51605"/>
    <lineage>
        <taxon>Eukaryota</taxon>
        <taxon>Viridiplantae</taxon>
        <taxon>Streptophyta</taxon>
        <taxon>Embryophyta</taxon>
        <taxon>Tracheophyta</taxon>
        <taxon>Spermatophyta</taxon>
        <taxon>Magnoliopsida</taxon>
        <taxon>Liliopsida</taxon>
        <taxon>Araceae</taxon>
        <taxon>Lemnoideae</taxon>
        <taxon>Spirodela</taxon>
    </lineage>
</organism>
<dbReference type="Proteomes" id="UP000663760">
    <property type="component" value="Chromosome 6"/>
</dbReference>
<keyword evidence="3" id="KW-1185">Reference proteome</keyword>
<name>A0A7I8KJ88_SPIIN</name>
<reference evidence="2" key="1">
    <citation type="submission" date="2020-02" db="EMBL/GenBank/DDBJ databases">
        <authorList>
            <person name="Scholz U."/>
            <person name="Mascher M."/>
            <person name="Fiebig A."/>
        </authorList>
    </citation>
    <scope>NUCLEOTIDE SEQUENCE</scope>
</reference>
<evidence type="ECO:0000313" key="3">
    <source>
        <dbReference type="Proteomes" id="UP000663760"/>
    </source>
</evidence>
<dbReference type="EMBL" id="LR746269">
    <property type="protein sequence ID" value="CAA7397336.1"/>
    <property type="molecule type" value="Genomic_DNA"/>
</dbReference>
<feature type="region of interest" description="Disordered" evidence="1">
    <location>
        <begin position="1"/>
        <end position="38"/>
    </location>
</feature>
<gene>
    <name evidence="2" type="ORF">SI8410_06008001</name>
</gene>
<feature type="compositionally biased region" description="Basic and acidic residues" evidence="1">
    <location>
        <begin position="20"/>
        <end position="38"/>
    </location>
</feature>